<sequence length="35" mass="3839">MISFILITLCTSCGPYNMKGAAMHIPMCIIINLSH</sequence>
<name>A0A2P2NJQ6_RHIMU</name>
<protein>
    <submittedName>
        <fullName evidence="1">Uncharacterized protein</fullName>
    </submittedName>
</protein>
<accession>A0A2P2NJQ6</accession>
<organism evidence="1">
    <name type="scientific">Rhizophora mucronata</name>
    <name type="common">Asiatic mangrove</name>
    <dbReference type="NCBI Taxonomy" id="61149"/>
    <lineage>
        <taxon>Eukaryota</taxon>
        <taxon>Viridiplantae</taxon>
        <taxon>Streptophyta</taxon>
        <taxon>Embryophyta</taxon>
        <taxon>Tracheophyta</taxon>
        <taxon>Spermatophyta</taxon>
        <taxon>Magnoliopsida</taxon>
        <taxon>eudicotyledons</taxon>
        <taxon>Gunneridae</taxon>
        <taxon>Pentapetalae</taxon>
        <taxon>rosids</taxon>
        <taxon>fabids</taxon>
        <taxon>Malpighiales</taxon>
        <taxon>Rhizophoraceae</taxon>
        <taxon>Rhizophora</taxon>
    </lineage>
</organism>
<dbReference type="AlphaFoldDB" id="A0A2P2NJQ6"/>
<evidence type="ECO:0000313" key="1">
    <source>
        <dbReference type="EMBL" id="MBX42703.1"/>
    </source>
</evidence>
<dbReference type="EMBL" id="GGEC01062219">
    <property type="protein sequence ID" value="MBX42703.1"/>
    <property type="molecule type" value="Transcribed_RNA"/>
</dbReference>
<proteinExistence type="predicted"/>
<reference evidence="1" key="1">
    <citation type="submission" date="2018-02" db="EMBL/GenBank/DDBJ databases">
        <title>Rhizophora mucronata_Transcriptome.</title>
        <authorList>
            <person name="Meera S.P."/>
            <person name="Sreeshan A."/>
            <person name="Augustine A."/>
        </authorList>
    </citation>
    <scope>NUCLEOTIDE SEQUENCE</scope>
    <source>
        <tissue evidence="1">Leaf</tissue>
    </source>
</reference>